<dbReference type="GO" id="GO:0005886">
    <property type="term" value="C:plasma membrane"/>
    <property type="evidence" value="ECO:0007669"/>
    <property type="project" value="TreeGrafter"/>
</dbReference>
<keyword evidence="3" id="KW-0132">Cell division</keyword>
<evidence type="ECO:0000313" key="4">
    <source>
        <dbReference type="Proteomes" id="UP000005143"/>
    </source>
</evidence>
<dbReference type="GO" id="GO:0051301">
    <property type="term" value="P:cell division"/>
    <property type="evidence" value="ECO:0007669"/>
    <property type="project" value="UniProtKB-KW"/>
</dbReference>
<dbReference type="Pfam" id="PF00905">
    <property type="entry name" value="Transpeptidase"/>
    <property type="match status" value="1"/>
</dbReference>
<dbReference type="PATRIC" id="fig|1097667.3.peg.432"/>
<keyword evidence="3" id="KW-0808">Transferase</keyword>
<protein>
    <submittedName>
        <fullName evidence="3">Cell division protein FtsI [Peptidoglycan synthetase]</fullName>
        <ecNumber evidence="3">2.4.1.129</ecNumber>
    </submittedName>
</protein>
<dbReference type="GO" id="GO:0071972">
    <property type="term" value="F:peptidoglycan L,D-transpeptidase activity"/>
    <property type="evidence" value="ECO:0007669"/>
    <property type="project" value="TreeGrafter"/>
</dbReference>
<dbReference type="InterPro" id="IPR050515">
    <property type="entry name" value="Beta-lactam/transpept"/>
</dbReference>
<dbReference type="SUPFAM" id="SSF56601">
    <property type="entry name" value="beta-lactamase/transpeptidase-like"/>
    <property type="match status" value="1"/>
</dbReference>
<dbReference type="Gene3D" id="3.40.710.10">
    <property type="entry name" value="DD-peptidase/beta-lactamase superfamily"/>
    <property type="match status" value="1"/>
</dbReference>
<dbReference type="RefSeq" id="WP_007570387.1">
    <property type="nucleotide sequence ID" value="NZ_AGUD01000013.1"/>
</dbReference>
<keyword evidence="3" id="KW-0131">Cell cycle</keyword>
<feature type="domain" description="Penicillin binding protein A dimerisation" evidence="2">
    <location>
        <begin position="52"/>
        <end position="133"/>
    </location>
</feature>
<evidence type="ECO:0000259" key="2">
    <source>
        <dbReference type="Pfam" id="PF21922"/>
    </source>
</evidence>
<dbReference type="GO" id="GO:0008658">
    <property type="term" value="F:penicillin binding"/>
    <property type="evidence" value="ECO:0007669"/>
    <property type="project" value="InterPro"/>
</dbReference>
<dbReference type="Proteomes" id="UP000005143">
    <property type="component" value="Unassembled WGS sequence"/>
</dbReference>
<reference evidence="3 4" key="1">
    <citation type="journal article" date="2013" name="Biodegradation">
        <title>Quantitative proteomic analysis of ibuprofen-degrading Patulibacter sp. strain I11.</title>
        <authorList>
            <person name="Almeida B."/>
            <person name="Kjeldal H."/>
            <person name="Lolas I."/>
            <person name="Knudsen A.D."/>
            <person name="Carvalho G."/>
            <person name="Nielsen K.L."/>
            <person name="Barreto Crespo M.T."/>
            <person name="Stensballe A."/>
            <person name="Nielsen J.L."/>
        </authorList>
    </citation>
    <scope>NUCLEOTIDE SEQUENCE [LARGE SCALE GENOMIC DNA]</scope>
    <source>
        <strain evidence="3 4">I11</strain>
    </source>
</reference>
<keyword evidence="4" id="KW-1185">Reference proteome</keyword>
<accession>H0E0X5</accession>
<feature type="domain" description="Penicillin-binding protein transpeptidase" evidence="1">
    <location>
        <begin position="159"/>
        <end position="484"/>
    </location>
</feature>
<dbReference type="Gene3D" id="3.90.1310.10">
    <property type="entry name" value="Penicillin-binding protein 2a (Domain 2)"/>
    <property type="match status" value="1"/>
</dbReference>
<comment type="caution">
    <text evidence="3">The sequence shown here is derived from an EMBL/GenBank/DDBJ whole genome shotgun (WGS) entry which is preliminary data.</text>
</comment>
<dbReference type="EC" id="2.4.1.129" evidence="3"/>
<dbReference type="InterPro" id="IPR054120">
    <property type="entry name" value="PBPA_dimer"/>
</dbReference>
<dbReference type="InterPro" id="IPR012338">
    <property type="entry name" value="Beta-lactam/transpept-like"/>
</dbReference>
<dbReference type="InterPro" id="IPR001460">
    <property type="entry name" value="PCN-bd_Tpept"/>
</dbReference>
<dbReference type="PANTHER" id="PTHR30627:SF24">
    <property type="entry name" value="PENICILLIN-BINDING PROTEIN 4B"/>
    <property type="match status" value="1"/>
</dbReference>
<dbReference type="EMBL" id="AGUD01000013">
    <property type="protein sequence ID" value="EHN12665.1"/>
    <property type="molecule type" value="Genomic_DNA"/>
</dbReference>
<dbReference type="GO" id="GO:0071555">
    <property type="term" value="P:cell wall organization"/>
    <property type="evidence" value="ECO:0007669"/>
    <property type="project" value="TreeGrafter"/>
</dbReference>
<dbReference type="AlphaFoldDB" id="H0E0X5"/>
<name>H0E0X5_9ACTN</name>
<evidence type="ECO:0000259" key="1">
    <source>
        <dbReference type="Pfam" id="PF00905"/>
    </source>
</evidence>
<keyword evidence="3" id="KW-0328">Glycosyltransferase</keyword>
<organism evidence="3 4">
    <name type="scientific">Patulibacter medicamentivorans</name>
    <dbReference type="NCBI Taxonomy" id="1097667"/>
    <lineage>
        <taxon>Bacteria</taxon>
        <taxon>Bacillati</taxon>
        <taxon>Actinomycetota</taxon>
        <taxon>Thermoleophilia</taxon>
        <taxon>Solirubrobacterales</taxon>
        <taxon>Patulibacteraceae</taxon>
        <taxon>Patulibacter</taxon>
    </lineage>
</organism>
<dbReference type="GO" id="GO:0016757">
    <property type="term" value="F:glycosyltransferase activity"/>
    <property type="evidence" value="ECO:0007669"/>
    <property type="project" value="UniProtKB-KW"/>
</dbReference>
<dbReference type="PANTHER" id="PTHR30627">
    <property type="entry name" value="PEPTIDOGLYCAN D,D-TRANSPEPTIDASE"/>
    <property type="match status" value="1"/>
</dbReference>
<dbReference type="Pfam" id="PF21922">
    <property type="entry name" value="PBP_dimer_2"/>
    <property type="match status" value="1"/>
</dbReference>
<proteinExistence type="predicted"/>
<gene>
    <name evidence="3" type="ORF">PAI11_04330</name>
</gene>
<sequence>MNTQIRNLFLVTVLLFGLLIAFTSRWTVFGDESLRDNALNRRDLIRSERVPRGRILAADGSVLARSVQQRSRDTNVKSYKRRYPKGQAYVAPVGFSDTTLGQLSGLERSQNDWLAGKAVKLATAVDKLIKGDQRGDDVRTTLEPSVQQAAINGLAGRAGSVVALDPSTGKVLAMVSVPSWDPNKARTSPDYFSKLNQLSRTHPLTNRATQDAYVPGSTFKVVTAAAALDSGKYTPDTIIDGSNAQSFSGHVLNNSGGESYPSAPLRTQLTHSVNTAFANVASDLGKATMDRYMKRFGFGDLPPLDYPADQMRPSGEFLAGKKRGRFIPATSRFVDVARLGIGQDKLQVTPLQMAMVAATVANGGRLMKPHLVDRVVDADGRVQKTVDPQLYRRVMSSGAASDLRSMMGDVVNEGTGTAAALSGGVQVGGKTGTAELNIAKGLNDLWFIGFAPLSSPKVAVAVVVENTQGFGGPVAGPIAKQVMQAALQSGAGR</sequence>
<evidence type="ECO:0000313" key="3">
    <source>
        <dbReference type="EMBL" id="EHN12665.1"/>
    </source>
</evidence>
<dbReference type="OrthoDB" id="9766847at2"/>